<evidence type="ECO:0000313" key="11">
    <source>
        <dbReference type="EMBL" id="NFV81821.1"/>
    </source>
</evidence>
<organism evidence="11 12">
    <name type="scientific">Magnetospirillum aberrantis SpK</name>
    <dbReference type="NCBI Taxonomy" id="908842"/>
    <lineage>
        <taxon>Bacteria</taxon>
        <taxon>Pseudomonadati</taxon>
        <taxon>Pseudomonadota</taxon>
        <taxon>Alphaproteobacteria</taxon>
        <taxon>Rhodospirillales</taxon>
        <taxon>Rhodospirillaceae</taxon>
        <taxon>Magnetospirillum</taxon>
    </lineage>
</organism>
<evidence type="ECO:0000256" key="1">
    <source>
        <dbReference type="ARBA" id="ARBA00004162"/>
    </source>
</evidence>
<dbReference type="EMBL" id="JAAIYP010000044">
    <property type="protein sequence ID" value="NFV81821.1"/>
    <property type="molecule type" value="Genomic_DNA"/>
</dbReference>
<evidence type="ECO:0000256" key="3">
    <source>
        <dbReference type="ARBA" id="ARBA00022475"/>
    </source>
</evidence>
<dbReference type="InterPro" id="IPR050330">
    <property type="entry name" value="Bact_OuterMem_StrucFunc"/>
</dbReference>
<keyword evidence="3" id="KW-1003">Cell membrane</keyword>
<dbReference type="GO" id="GO:0005886">
    <property type="term" value="C:plasma membrane"/>
    <property type="evidence" value="ECO:0007669"/>
    <property type="project" value="UniProtKB-SubCell"/>
</dbReference>
<dbReference type="InterPro" id="IPR006665">
    <property type="entry name" value="OmpA-like"/>
</dbReference>
<keyword evidence="5 9" id="KW-1133">Transmembrane helix</keyword>
<evidence type="ECO:0000256" key="8">
    <source>
        <dbReference type="SAM" id="MobiDB-lite"/>
    </source>
</evidence>
<evidence type="ECO:0000256" key="7">
    <source>
        <dbReference type="PROSITE-ProRule" id="PRU00473"/>
    </source>
</evidence>
<evidence type="ECO:0000259" key="10">
    <source>
        <dbReference type="PROSITE" id="PS51123"/>
    </source>
</evidence>
<feature type="region of interest" description="Disordered" evidence="8">
    <location>
        <begin position="83"/>
        <end position="102"/>
    </location>
</feature>
<evidence type="ECO:0000256" key="2">
    <source>
        <dbReference type="ARBA" id="ARBA00008914"/>
    </source>
</evidence>
<accession>A0A7C9QWI4</accession>
<dbReference type="AlphaFoldDB" id="A0A7C9QWI4"/>
<gene>
    <name evidence="11" type="ORF">G4223_17045</name>
</gene>
<dbReference type="InterPro" id="IPR025713">
    <property type="entry name" value="MotB-like_N_dom"/>
</dbReference>
<dbReference type="PROSITE" id="PS51123">
    <property type="entry name" value="OMPA_2"/>
    <property type="match status" value="1"/>
</dbReference>
<evidence type="ECO:0000256" key="9">
    <source>
        <dbReference type="SAM" id="Phobius"/>
    </source>
</evidence>
<dbReference type="PANTHER" id="PTHR30329:SF21">
    <property type="entry name" value="LIPOPROTEIN YIAD-RELATED"/>
    <property type="match status" value="1"/>
</dbReference>
<dbReference type="Pfam" id="PF00691">
    <property type="entry name" value="OmpA"/>
    <property type="match status" value="1"/>
</dbReference>
<keyword evidence="6 7" id="KW-0472">Membrane</keyword>
<dbReference type="Pfam" id="PF13677">
    <property type="entry name" value="MotB_plug"/>
    <property type="match status" value="1"/>
</dbReference>
<evidence type="ECO:0000256" key="4">
    <source>
        <dbReference type="ARBA" id="ARBA00022692"/>
    </source>
</evidence>
<dbReference type="SUPFAM" id="SSF103088">
    <property type="entry name" value="OmpA-like"/>
    <property type="match status" value="1"/>
</dbReference>
<evidence type="ECO:0000256" key="5">
    <source>
        <dbReference type="ARBA" id="ARBA00022989"/>
    </source>
</evidence>
<dbReference type="InterPro" id="IPR036737">
    <property type="entry name" value="OmpA-like_sf"/>
</dbReference>
<dbReference type="CDD" id="cd07185">
    <property type="entry name" value="OmpA_C-like"/>
    <property type="match status" value="1"/>
</dbReference>
<dbReference type="PANTHER" id="PTHR30329">
    <property type="entry name" value="STATOR ELEMENT OF FLAGELLAR MOTOR COMPLEX"/>
    <property type="match status" value="1"/>
</dbReference>
<feature type="transmembrane region" description="Helical" evidence="9">
    <location>
        <begin position="21"/>
        <end position="39"/>
    </location>
</feature>
<feature type="domain" description="OmpA-like" evidence="10">
    <location>
        <begin position="129"/>
        <end position="250"/>
    </location>
</feature>
<dbReference type="Gene3D" id="3.30.1330.60">
    <property type="entry name" value="OmpA-like domain"/>
    <property type="match status" value="1"/>
</dbReference>
<evidence type="ECO:0000313" key="12">
    <source>
        <dbReference type="Proteomes" id="UP000480684"/>
    </source>
</evidence>
<comment type="similarity">
    <text evidence="2">Belongs to the MotB family.</text>
</comment>
<protein>
    <submittedName>
        <fullName evidence="11">OmpA family protein</fullName>
    </submittedName>
</protein>
<sequence length="261" mass="29218">MDFDNGFKKTERRQPMWLTSFADLMSLLFAMFVMLLSFSDINSDSFHKNAGPISQAFDSQAPTKSIVPPPQVLPYMKLEINQSDDEEEVEDKESKAVQPEPPSKVVAEELRRVLLEELRRQLVDVIERDNMVVIRFRDHAAFAPGERELSSAILPTLDNIVTVLGRTPGRIRVEGHTDNVPISTELFRSNWDLSAARAASVVHYLLQTGRIAPDRLSAEGFADSRPLTGNDTMDDRARNRRVEISIEMPASAVPQASGNTP</sequence>
<keyword evidence="12" id="KW-1185">Reference proteome</keyword>
<dbReference type="Proteomes" id="UP000480684">
    <property type="component" value="Unassembled WGS sequence"/>
</dbReference>
<comment type="caution">
    <text evidence="11">The sequence shown here is derived from an EMBL/GenBank/DDBJ whole genome shotgun (WGS) entry which is preliminary data.</text>
</comment>
<evidence type="ECO:0000256" key="6">
    <source>
        <dbReference type="ARBA" id="ARBA00023136"/>
    </source>
</evidence>
<comment type="subcellular location">
    <subcellularLocation>
        <location evidence="1">Cell membrane</location>
        <topology evidence="1">Single-pass membrane protein</topology>
    </subcellularLocation>
</comment>
<keyword evidence="4 9" id="KW-0812">Transmembrane</keyword>
<name>A0A7C9QWI4_9PROT</name>
<dbReference type="RefSeq" id="WP_163682231.1">
    <property type="nucleotide sequence ID" value="NZ_JAAIYP010000044.1"/>
</dbReference>
<proteinExistence type="inferred from homology"/>
<reference evidence="11 12" key="1">
    <citation type="submission" date="2020-02" db="EMBL/GenBank/DDBJ databases">
        <authorList>
            <person name="Dziuba M."/>
            <person name="Kuznetsov B."/>
            <person name="Mardanov A."/>
            <person name="Ravin N."/>
            <person name="Grouzdev D."/>
        </authorList>
    </citation>
    <scope>NUCLEOTIDE SEQUENCE [LARGE SCALE GENOMIC DNA]</scope>
    <source>
        <strain evidence="11 12">SpK</strain>
    </source>
</reference>